<evidence type="ECO:0000313" key="1">
    <source>
        <dbReference type="EMBL" id="GHC99142.1"/>
    </source>
</evidence>
<protein>
    <recommendedName>
        <fullName evidence="3">Transcriptional regulator</fullName>
    </recommendedName>
</protein>
<evidence type="ECO:0000313" key="2">
    <source>
        <dbReference type="Proteomes" id="UP000626210"/>
    </source>
</evidence>
<dbReference type="Proteomes" id="UP000626210">
    <property type="component" value="Unassembled WGS sequence"/>
</dbReference>
<dbReference type="RefSeq" id="WP_189690126.1">
    <property type="nucleotide sequence ID" value="NZ_BMYK01000028.1"/>
</dbReference>
<dbReference type="EMBL" id="BMYK01000028">
    <property type="protein sequence ID" value="GHC99142.1"/>
    <property type="molecule type" value="Genomic_DNA"/>
</dbReference>
<evidence type="ECO:0008006" key="3">
    <source>
        <dbReference type="Google" id="ProtNLM"/>
    </source>
</evidence>
<accession>A0ABQ3G9S5</accession>
<gene>
    <name evidence="1" type="ORF">GCM10007320_55470</name>
</gene>
<comment type="caution">
    <text evidence="1">The sequence shown here is derived from an EMBL/GenBank/DDBJ whole genome shotgun (WGS) entry which is preliminary data.</text>
</comment>
<reference evidence="2" key="1">
    <citation type="journal article" date="2019" name="Int. J. Syst. Evol. Microbiol.">
        <title>The Global Catalogue of Microorganisms (GCM) 10K type strain sequencing project: providing services to taxonomists for standard genome sequencing and annotation.</title>
        <authorList>
            <consortium name="The Broad Institute Genomics Platform"/>
            <consortium name="The Broad Institute Genome Sequencing Center for Infectious Disease"/>
            <person name="Wu L."/>
            <person name="Ma J."/>
        </authorList>
    </citation>
    <scope>NUCLEOTIDE SEQUENCE [LARGE SCALE GENOMIC DNA]</scope>
    <source>
        <strain evidence="2">KCTC 23314</strain>
    </source>
</reference>
<organism evidence="1 2">
    <name type="scientific">Pseudorhodoferax aquiterrae</name>
    <dbReference type="NCBI Taxonomy" id="747304"/>
    <lineage>
        <taxon>Bacteria</taxon>
        <taxon>Pseudomonadati</taxon>
        <taxon>Pseudomonadota</taxon>
        <taxon>Betaproteobacteria</taxon>
        <taxon>Burkholderiales</taxon>
        <taxon>Comamonadaceae</taxon>
    </lineage>
</organism>
<proteinExistence type="predicted"/>
<keyword evidence="2" id="KW-1185">Reference proteome</keyword>
<name>A0ABQ3G9S5_9BURK</name>
<sequence length="69" mass="7409">MLSALPTVAVTLAVSLDELFGQSKPAARGKRGPAPQWQQHIEAVAQLPKSQQQFVARMIQTVLAEAAAR</sequence>